<dbReference type="EMBL" id="PQGG01000026">
    <property type="protein sequence ID" value="POP52661.1"/>
    <property type="molecule type" value="Genomic_DNA"/>
</dbReference>
<feature type="region of interest" description="Disordered" evidence="4">
    <location>
        <begin position="1"/>
        <end position="25"/>
    </location>
</feature>
<dbReference type="InterPro" id="IPR013783">
    <property type="entry name" value="Ig-like_fold"/>
</dbReference>
<keyword evidence="1" id="KW-0732">Signal</keyword>
<comment type="caution">
    <text evidence="6">The sequence shown here is derived from an EMBL/GenBank/DDBJ whole genome shotgun (WGS) entry which is preliminary data.</text>
</comment>
<dbReference type="InterPro" id="IPR003644">
    <property type="entry name" value="Calx_beta"/>
</dbReference>
<dbReference type="InterPro" id="IPR018511">
    <property type="entry name" value="Hemolysin-typ_Ca-bd_CS"/>
</dbReference>
<feature type="compositionally biased region" description="Basic and acidic residues" evidence="4">
    <location>
        <begin position="63"/>
        <end position="81"/>
    </location>
</feature>
<evidence type="ECO:0000259" key="5">
    <source>
        <dbReference type="SMART" id="SM00237"/>
    </source>
</evidence>
<evidence type="ECO:0000256" key="2">
    <source>
        <dbReference type="ARBA" id="ARBA00022737"/>
    </source>
</evidence>
<keyword evidence="2" id="KW-0677">Repeat</keyword>
<feature type="domain" description="Calx-beta" evidence="5">
    <location>
        <begin position="255"/>
        <end position="361"/>
    </location>
</feature>
<dbReference type="Pfam" id="PF00353">
    <property type="entry name" value="HemolysinCabind"/>
    <property type="match status" value="2"/>
</dbReference>
<dbReference type="GO" id="GO:0005509">
    <property type="term" value="F:calcium ion binding"/>
    <property type="evidence" value="ECO:0007669"/>
    <property type="project" value="InterPro"/>
</dbReference>
<dbReference type="Pfam" id="PF03160">
    <property type="entry name" value="Calx-beta"/>
    <property type="match status" value="2"/>
</dbReference>
<dbReference type="PRINTS" id="PR00313">
    <property type="entry name" value="CABNDNGRPT"/>
</dbReference>
<keyword evidence="3" id="KW-0106">Calcium</keyword>
<evidence type="ECO:0000256" key="3">
    <source>
        <dbReference type="ARBA" id="ARBA00022837"/>
    </source>
</evidence>
<dbReference type="InterPro" id="IPR001343">
    <property type="entry name" value="Hemolysn_Ca-bd"/>
</dbReference>
<evidence type="ECO:0000313" key="6">
    <source>
        <dbReference type="EMBL" id="POP52661.1"/>
    </source>
</evidence>
<feature type="compositionally biased region" description="Basic and acidic residues" evidence="4">
    <location>
        <begin position="13"/>
        <end position="25"/>
    </location>
</feature>
<dbReference type="InterPro" id="IPR018247">
    <property type="entry name" value="EF_Hand_1_Ca_BS"/>
</dbReference>
<dbReference type="SUPFAM" id="SSF51120">
    <property type="entry name" value="beta-Roll"/>
    <property type="match status" value="1"/>
</dbReference>
<dbReference type="GO" id="GO:0016020">
    <property type="term" value="C:membrane"/>
    <property type="evidence" value="ECO:0007669"/>
    <property type="project" value="InterPro"/>
</dbReference>
<accession>A0A2S4HG39</accession>
<feature type="region of interest" description="Disordered" evidence="4">
    <location>
        <begin position="2710"/>
        <end position="2732"/>
    </location>
</feature>
<sequence length="2909" mass="295294">MKNETGRSTDSTRTQEKQMKEFDKKDVVINDVDGDAVDALSADLADVVANQTDSVEEVQLSLSKKEKELDDSKQADAKESVDVAAADSGLADMIMAESQSTATSGQGGGAASADGGLSSNGKLLAVAGVVTAAGIAVAASDGDGGGSGKNNQEFTVSIDSPSVLEGNSGSKELNFTVTLDEAPKSAVTFNYSITAGTATADDDFEVESGTITFQAGQLTQNVSVTVLGDTDFEANETVILTVTGEQAGAAVQGTGTITNDDADPAAIDYDLSVVNTPSVVEGNNGTVTLRYELSLDRAPTENVTVNFQTLTSGTATAGADFVAQTGSVTFLAGQTTSAFVDIVVNGDTLAEGDETINVLFSSPQLSAPVTSTGTIQDDESANTFFLTTGIDNASAEIFNSQPEYTPGGDDLVNTLQDEDVLTGTGAYNVLNATIGSISEEGTESEIAPTLINIQEVNLNINDDDVSRIDFQDADDVTNLNIVRMTDTGASITLDNLAAGTDEVGIESATSQGTINLLYREDELTALDNTLALDVGQAGVVRLSMLNIAETGDSGEDQGFGFETVNMTTDSLTNIDNVFIAPNANEDRDNDTDQSFNLDANAETEINNLVANGVEFMTISADGDVMIAADEDLVLLPSNDGIATAELQMLTIDGSANVTIDGLDGDIDNDTTGAAGDSADDTTLVVDAAAMTGDLTLGVLTGADGESADANYEDRADKDLSVTSGSGDDTIKVYSNLAGDITTNDGNDTVAIGDAGLATYNAAYNAALAGILVPTPAEIEAAKAAGLAARNAPGAGVVDFDLEGVSTIDTGAGDDTVVAGDMGVTDTDADEDGNDGYDDVTAAKIITGDGNDSVSVGNLTNGQDWDNFDLNDANADDLYNIKAASISTGAGDDTVAFDMAAENAVIDTGADADTVNVQLEGQTVLEGDTNANYTMLNQTSAGAIAGQTKEVKADGTADLLGAQLLLGEGNDVANFDETDEDRDTIESQFFNATLIVGQDALLDGGAGNDVMNVTALDFVQVNTTTTADDGNTAAEEFNWDVDANITGIETANLTIANQIDNATALAVGDAKLQNDDWELDGVIIADVMRFDTALTTINLDSQEVRMRQSAATEIWEAGQATEFDLFNFREDIALTLKANEASGVTGGLRVDDTTTDVFLYVDVDGARDHDDVFALDIQAGSESFDLSLMMGSTTTDTVGDAASTTDDDDMLVENVVINLNDSASHAINMNNFGDAGHSDDYIEGSLAVETSLTINDSKDGTAIVVTNVNADTITGMGAADFNITVDAANNYEITTGSGDDVINMIADDVRADDNVDDGSDADAIDATDEADYVDGGAGTDRLVVSGDDTLGTSNAPISGNTDDDVFEGLVSLEQLEINNDTGALQSNGVVLDEAAQDKTNLQEIYLTGNGAQNTNLTIGENFENDLIIDASTKDDGVAGVAGAATNLIIESQDSDSDTDLVNLDVKVNLQDGVGIDFENTGDNSADVAITATVSELAAGGTSIYEGDGAGDGEGTFDLRVQQGVVAGQVSEIDTITLVDTDASGVIDAVALNGEQDNDSINVVVSDNWSESKFTFDASAIENNDQDADGDGTVTTAEYDASILTGGLTYNAGLETDATHTVLGTANNDMITGSSQVDTVTTFAGDDTIITMAGDDVINSGADDDTIFAGAGADTIDAGTGNDQITGGLGVDTITTGTGKDNVIINAVAESTESRADVITDFETGKDTVTINADQTNGGIVIANGSTVNLGRFASVGSIGAGDNSLDGTAGVPVLLDAYYASGDQLAIDVDGDGDITDINDVVITSANSIAAGDVNYNVNIAGGNNHVRLGQGVDKITTGAGDDVFTIVGSLTAADVAGYNANVLGAGVVGASAPVLQYNDLLSVRSGSEANAGDVIDAGAGNDNLHLFGTVDMTAPNVLADVVLIGVETVTIHSSVTMSQSQVLSVGQIVLSGDTAHNITIVADDGSALTYAQQLAIIAAMPQPISVTGSDVNTSVTIGGTTLVPAGSLAAGGVDDGAAALTVNTEVNNVGAAIQPNAPTAPDLAASDDSGALNNDDITNVTTDLDFSGITAQANQTVTVFDDIDNDGVYDLGENAVVVTSGAGGAYSVQLDLAEGNHNIRAFVTDSSGIRSDMSAPTTVTVIDTSSPVAPTVALNSDTGTVGDGLTSDNVVNVTGLEATATWQYSLDNGTTWVAGVGSSFNMANDTSYAAGQIQVRQTDVSGNVSPVGSNGIAWTEDSSAPAAPTLALNSDSGANNADGITNDNVINVAGLEGTATWEYSLDGGANWTAGVGSSFNMASDTAYAAGQIQVRQTDAAGNLSAVGNNGAPWTEDSSAPAAPALSLNTDSGANNADGITNDNLINVAGLEAGATWEYSLDGGTTWIAGVGAGFNMASDTAYAAGQIQVRQTDLAGNLSGAGSNAIAWTEDSTVAAPTIALDNDTGVSNVDGITSDNEVNVTGLEAGGTWEFSLDNGVTWVAGVGTSFNLADNTNYAAGGVQVRQTDVAGNLSATSANGIAWSEDSLAPAPLTFALNTDSGANGADGITNDNVINVGGLEGGASTWEYSLDGGATWQAGVGSTINMADDTVYAVGQIQARQTDVAGNQGAIGSNAAAFTEDSTAPIAPTLSLNSDTGPADGVTSDNVINVAGLEGTATWQYSLDSGTTWQAGVGTSFNMADDTAYAAGNIQVQQTDLAGNVSAAGSNAVAWTEDSTNPAAPTLTLNTDTGSSNADGITTDNQVNVAGLEANATWQFSLDNGATWSAGAGSSFNMADDTAYAAGNIQVQQTDEAGNTSAVGSNAAAWTEDSTAPVAPAAFASADAATDTFIIDFVEDLGTASASLIDLYVNGALVGVTSATVNGAGNLEVVSAFDFVATDVLDVAFDVGAVTDVAGNMLQAVALGDNPAQFVVV</sequence>
<dbReference type="Proteomes" id="UP000237222">
    <property type="component" value="Unassembled WGS sequence"/>
</dbReference>
<gene>
    <name evidence="6" type="ORF">C0068_10660</name>
</gene>
<evidence type="ECO:0000256" key="1">
    <source>
        <dbReference type="ARBA" id="ARBA00022729"/>
    </source>
</evidence>
<feature type="domain" description="Calx-beta" evidence="5">
    <location>
        <begin position="143"/>
        <end position="243"/>
    </location>
</feature>
<evidence type="ECO:0000256" key="4">
    <source>
        <dbReference type="SAM" id="MobiDB-lite"/>
    </source>
</evidence>
<organism evidence="6 7">
    <name type="scientific">Zhongshania marina</name>
    <dbReference type="NCBI Taxonomy" id="2304603"/>
    <lineage>
        <taxon>Bacteria</taxon>
        <taxon>Pseudomonadati</taxon>
        <taxon>Pseudomonadota</taxon>
        <taxon>Gammaproteobacteria</taxon>
        <taxon>Cellvibrionales</taxon>
        <taxon>Spongiibacteraceae</taxon>
        <taxon>Zhongshania</taxon>
    </lineage>
</organism>
<dbReference type="InterPro" id="IPR038081">
    <property type="entry name" value="CalX-like_sf"/>
</dbReference>
<dbReference type="Gene3D" id="2.60.40.2030">
    <property type="match status" value="2"/>
</dbReference>
<feature type="region of interest" description="Disordered" evidence="4">
    <location>
        <begin position="59"/>
        <end position="81"/>
    </location>
</feature>
<proteinExistence type="predicted"/>
<dbReference type="Pfam" id="PF19077">
    <property type="entry name" value="Big_13"/>
    <property type="match status" value="1"/>
</dbReference>
<dbReference type="PROSITE" id="PS00330">
    <property type="entry name" value="HEMOLYSIN_CALCIUM"/>
    <property type="match status" value="1"/>
</dbReference>
<name>A0A2S4HG39_9GAMM</name>
<dbReference type="InterPro" id="IPR011049">
    <property type="entry name" value="Serralysin-like_metalloprot_C"/>
</dbReference>
<dbReference type="InterPro" id="IPR044016">
    <property type="entry name" value="Big_13"/>
</dbReference>
<dbReference type="Gene3D" id="2.60.40.10">
    <property type="entry name" value="Immunoglobulins"/>
    <property type="match status" value="2"/>
</dbReference>
<dbReference type="PROSITE" id="PS00018">
    <property type="entry name" value="EF_HAND_1"/>
    <property type="match status" value="1"/>
</dbReference>
<dbReference type="GO" id="GO:0007154">
    <property type="term" value="P:cell communication"/>
    <property type="evidence" value="ECO:0007669"/>
    <property type="project" value="InterPro"/>
</dbReference>
<protein>
    <recommendedName>
        <fullName evidence="5">Calx-beta domain-containing protein</fullName>
    </recommendedName>
</protein>
<evidence type="ECO:0000313" key="7">
    <source>
        <dbReference type="Proteomes" id="UP000237222"/>
    </source>
</evidence>
<reference evidence="6 7" key="1">
    <citation type="submission" date="2018-01" db="EMBL/GenBank/DDBJ databases">
        <authorList>
            <person name="Yu X.-D."/>
        </authorList>
    </citation>
    <scope>NUCLEOTIDE SEQUENCE [LARGE SCALE GENOMIC DNA]</scope>
    <source>
        <strain evidence="6 7">ZX-21</strain>
    </source>
</reference>
<dbReference type="SUPFAM" id="SSF141072">
    <property type="entry name" value="CalX-like"/>
    <property type="match status" value="2"/>
</dbReference>
<dbReference type="SMART" id="SM00237">
    <property type="entry name" value="Calx_beta"/>
    <property type="match status" value="2"/>
</dbReference>